<comment type="caution">
    <text evidence="11">Lacks conserved residue(s) required for the propagation of feature annotation.</text>
</comment>
<feature type="binding site" evidence="11 13">
    <location>
        <position position="215"/>
    </location>
    <ligand>
        <name>[2Fe-2S] cluster</name>
        <dbReference type="ChEBI" id="CHEBI:190135"/>
    </ligand>
</feature>
<sequence>MARNAYKEGTILENNHIIDNIYVLKVSGPFEGAPGQFYMIKSWQGTDPLLARPISIYDIDEDGNIYLLIANVGRGTDMMMKLKKGDKLYLLGPLGNKFPLPNKDEKIALVGGSVGIAPLKYLARSIQNITKNIDYYAGFRDNPYLIEDFEEYVENTYISTESGKVGYKGYIIDIIESEKYDKIYTCGPFPMMKALLLKAHNRNKVLVSMESRMACGVGTCRGCSIKTKVGMRRVCKDGPIFGGGVFLID</sequence>
<dbReference type="HAMAP" id="MF_01211">
    <property type="entry name" value="DHODB_Fe_S_bind"/>
    <property type="match status" value="1"/>
</dbReference>
<dbReference type="SUPFAM" id="SSF63380">
    <property type="entry name" value="Riboflavin synthase domain-like"/>
    <property type="match status" value="1"/>
</dbReference>
<comment type="pathway">
    <text evidence="11">Pyrimidine metabolism; UMP biosynthesis via de novo pathway; orotate from (S)-dihydroorotate (NAD(+) route): step 1/1.</text>
</comment>
<evidence type="ECO:0000256" key="8">
    <source>
        <dbReference type="ARBA" id="ARBA00022982"/>
    </source>
</evidence>
<evidence type="ECO:0000256" key="12">
    <source>
        <dbReference type="PIRSR" id="PIRSR006816-1"/>
    </source>
</evidence>
<evidence type="ECO:0000256" key="4">
    <source>
        <dbReference type="ARBA" id="ARBA00022714"/>
    </source>
</evidence>
<keyword evidence="6 11" id="KW-0274">FAD</keyword>
<protein>
    <recommendedName>
        <fullName evidence="11">Dihydroorotate dehydrogenase B (NAD(+)), electron transfer subunit</fullName>
    </recommendedName>
    <alternativeName>
        <fullName evidence="11">Dihydroorotate oxidase B, electron transfer subunit</fullName>
    </alternativeName>
</protein>
<dbReference type="GO" id="GO:0044205">
    <property type="term" value="P:'de novo' UMP biosynthetic process"/>
    <property type="evidence" value="ECO:0007669"/>
    <property type="project" value="UniProtKB-UniRule"/>
</dbReference>
<dbReference type="KEGG" id="fms:M1R53_04450"/>
<dbReference type="PROSITE" id="PS51384">
    <property type="entry name" value="FAD_FR"/>
    <property type="match status" value="1"/>
</dbReference>
<dbReference type="InterPro" id="IPR012165">
    <property type="entry name" value="Cyt_c3_hydrogenase_gsu"/>
</dbReference>
<dbReference type="GO" id="GO:0009055">
    <property type="term" value="F:electron transfer activity"/>
    <property type="evidence" value="ECO:0007669"/>
    <property type="project" value="UniProtKB-UniRule"/>
</dbReference>
<dbReference type="PIRSF" id="PIRSF006816">
    <property type="entry name" value="Cyc3_hyd_g"/>
    <property type="match status" value="1"/>
</dbReference>
<reference evidence="15" key="1">
    <citation type="submission" date="2022-04" db="EMBL/GenBank/DDBJ databases">
        <title>Complete genome sequences of Ezakiella coagulans and Fenollaria massiliensis.</title>
        <authorList>
            <person name="France M.T."/>
            <person name="Clifford J."/>
            <person name="Narina S."/>
            <person name="Rutt L."/>
            <person name="Ravel J."/>
        </authorList>
    </citation>
    <scope>NUCLEOTIDE SEQUENCE</scope>
    <source>
        <strain evidence="15">C0061C2</strain>
    </source>
</reference>
<dbReference type="Gene3D" id="2.40.30.10">
    <property type="entry name" value="Translation factors"/>
    <property type="match status" value="1"/>
</dbReference>
<dbReference type="RefSeq" id="WP_070599906.1">
    <property type="nucleotide sequence ID" value="NZ_CP096649.1"/>
</dbReference>
<dbReference type="EMBL" id="CP096649">
    <property type="protein sequence ID" value="UQK58494.1"/>
    <property type="molecule type" value="Genomic_DNA"/>
</dbReference>
<dbReference type="AlphaFoldDB" id="A0A9E7IUB2"/>
<keyword evidence="16" id="KW-1185">Reference proteome</keyword>
<dbReference type="InterPro" id="IPR019480">
    <property type="entry name" value="Dihydroorotate_DH_Fe-S-bd"/>
</dbReference>
<organism evidence="15 16">
    <name type="scientific">Fenollaria massiliensis</name>
    <dbReference type="NCBI Taxonomy" id="938288"/>
    <lineage>
        <taxon>Bacteria</taxon>
        <taxon>Bacillati</taxon>
        <taxon>Bacillota</taxon>
        <taxon>Clostridia</taxon>
        <taxon>Eubacteriales</taxon>
        <taxon>Fenollaria</taxon>
    </lineage>
</organism>
<evidence type="ECO:0000259" key="14">
    <source>
        <dbReference type="PROSITE" id="PS51384"/>
    </source>
</evidence>
<evidence type="ECO:0000256" key="11">
    <source>
        <dbReference type="HAMAP-Rule" id="MF_01211"/>
    </source>
</evidence>
<evidence type="ECO:0000256" key="7">
    <source>
        <dbReference type="ARBA" id="ARBA00022975"/>
    </source>
</evidence>
<keyword evidence="8 11" id="KW-0249">Electron transport</keyword>
<dbReference type="NCBIfam" id="NF000798">
    <property type="entry name" value="PRK00054.1-3"/>
    <property type="match status" value="1"/>
</dbReference>
<feature type="binding site" evidence="11 12">
    <location>
        <begin position="75"/>
        <end position="76"/>
    </location>
    <ligand>
        <name>FAD</name>
        <dbReference type="ChEBI" id="CHEBI:57692"/>
    </ligand>
</feature>
<keyword evidence="3 11" id="KW-0285">Flavoprotein</keyword>
<evidence type="ECO:0000256" key="2">
    <source>
        <dbReference type="ARBA" id="ARBA00022448"/>
    </source>
</evidence>
<evidence type="ECO:0000256" key="10">
    <source>
        <dbReference type="ARBA" id="ARBA00023014"/>
    </source>
</evidence>
<dbReference type="GO" id="GO:0016491">
    <property type="term" value="F:oxidoreductase activity"/>
    <property type="evidence" value="ECO:0007669"/>
    <property type="project" value="InterPro"/>
</dbReference>
<evidence type="ECO:0000256" key="13">
    <source>
        <dbReference type="PIRSR" id="PIRSR006816-2"/>
    </source>
</evidence>
<comment type="subunit">
    <text evidence="11">Heterotetramer of 2 PyrK and 2 PyrD type B subunits.</text>
</comment>
<name>A0A9E7IUB2_9FIRM</name>
<evidence type="ECO:0000313" key="15">
    <source>
        <dbReference type="EMBL" id="UQK58494.1"/>
    </source>
</evidence>
<dbReference type="SUPFAM" id="SSF52343">
    <property type="entry name" value="Ferredoxin reductase-like, C-terminal NADP-linked domain"/>
    <property type="match status" value="1"/>
</dbReference>
<feature type="domain" description="FAD-binding FR-type" evidence="14">
    <location>
        <begin position="4"/>
        <end position="100"/>
    </location>
</feature>
<dbReference type="PANTHER" id="PTHR43513">
    <property type="entry name" value="DIHYDROOROTATE DEHYDROGENASE B (NAD(+)), ELECTRON TRANSFER SUBUNIT"/>
    <property type="match status" value="1"/>
</dbReference>
<dbReference type="InterPro" id="IPR017938">
    <property type="entry name" value="Riboflavin_synthase-like_b-brl"/>
</dbReference>
<dbReference type="GO" id="GO:0050660">
    <property type="term" value="F:flavin adenine dinucleotide binding"/>
    <property type="evidence" value="ECO:0007669"/>
    <property type="project" value="InterPro"/>
</dbReference>
<comment type="cofactor">
    <cofactor evidence="11">
        <name>[2Fe-2S] cluster</name>
        <dbReference type="ChEBI" id="CHEBI:190135"/>
    </cofactor>
    <text evidence="11">Binds 1 [2Fe-2S] cluster per subunit.</text>
</comment>
<dbReference type="InterPro" id="IPR037117">
    <property type="entry name" value="Dihydroorotate_DH_ele_sf"/>
</dbReference>
<keyword evidence="4 11" id="KW-0001">2Fe-2S</keyword>
<gene>
    <name evidence="11" type="primary">pyrK</name>
    <name evidence="15" type="ORF">M1R53_04450</name>
</gene>
<keyword evidence="10 11" id="KW-0411">Iron-sulfur</keyword>
<dbReference type="PANTHER" id="PTHR43513:SF3">
    <property type="entry name" value="DIHYDROOROTATE DEHYDROGENASE B (NAD(+)), ELECTRON TRANSFER SUBUNIT-RELATED"/>
    <property type="match status" value="1"/>
</dbReference>
<feature type="binding site" evidence="11 13">
    <location>
        <position position="220"/>
    </location>
    <ligand>
        <name>[2Fe-2S] cluster</name>
        <dbReference type="ChEBI" id="CHEBI:190135"/>
    </ligand>
</feature>
<comment type="cofactor">
    <cofactor evidence="11 12">
        <name>FAD</name>
        <dbReference type="ChEBI" id="CHEBI:57692"/>
    </cofactor>
    <text evidence="11 12">Binds 1 FAD per subunit.</text>
</comment>
<evidence type="ECO:0000313" key="16">
    <source>
        <dbReference type="Proteomes" id="UP000831151"/>
    </source>
</evidence>
<proteinExistence type="inferred from homology"/>
<dbReference type="InterPro" id="IPR017927">
    <property type="entry name" value="FAD-bd_FR_type"/>
</dbReference>
<evidence type="ECO:0000256" key="3">
    <source>
        <dbReference type="ARBA" id="ARBA00022630"/>
    </source>
</evidence>
<keyword evidence="9 11" id="KW-0408">Iron</keyword>
<dbReference type="Proteomes" id="UP000831151">
    <property type="component" value="Chromosome"/>
</dbReference>
<evidence type="ECO:0000256" key="9">
    <source>
        <dbReference type="ARBA" id="ARBA00023004"/>
    </source>
</evidence>
<comment type="similarity">
    <text evidence="1 11">Belongs to the PyrK family.</text>
</comment>
<dbReference type="Gene3D" id="3.40.50.80">
    <property type="entry name" value="Nucleotide-binding domain of ferredoxin-NADP reductase (FNR) module"/>
    <property type="match status" value="1"/>
</dbReference>
<feature type="binding site" evidence="11 13">
    <location>
        <position position="223"/>
    </location>
    <ligand>
        <name>[2Fe-2S] cluster</name>
        <dbReference type="ChEBI" id="CHEBI:190135"/>
    </ligand>
</feature>
<dbReference type="GO" id="GO:0046872">
    <property type="term" value="F:metal ion binding"/>
    <property type="evidence" value="ECO:0007669"/>
    <property type="project" value="UniProtKB-KW"/>
</dbReference>
<feature type="binding site" evidence="11 13">
    <location>
        <position position="235"/>
    </location>
    <ligand>
        <name>[2Fe-2S] cluster</name>
        <dbReference type="ChEBI" id="CHEBI:190135"/>
    </ligand>
</feature>
<evidence type="ECO:0000256" key="5">
    <source>
        <dbReference type="ARBA" id="ARBA00022723"/>
    </source>
</evidence>
<dbReference type="InterPro" id="IPR050353">
    <property type="entry name" value="PyrK_electron_transfer"/>
</dbReference>
<dbReference type="GO" id="GO:0051537">
    <property type="term" value="F:2 iron, 2 sulfur cluster binding"/>
    <property type="evidence" value="ECO:0007669"/>
    <property type="project" value="UniProtKB-KW"/>
</dbReference>
<keyword evidence="7 11" id="KW-0665">Pyrimidine biosynthesis</keyword>
<dbReference type="Gene3D" id="2.10.240.10">
    <property type="entry name" value="Dihydroorotate dehydrogenase, electron transfer subunit"/>
    <property type="match status" value="1"/>
</dbReference>
<comment type="cofactor">
    <cofactor evidence="13">
        <name>[2Fe-2S] cluster</name>
        <dbReference type="ChEBI" id="CHEBI:190135"/>
    </cofactor>
    <text evidence="13">Binds 1 [2Fe-2S] cluster per subunit.</text>
</comment>
<accession>A0A9E7IUB2</accession>
<keyword evidence="2 11" id="KW-0813">Transport</keyword>
<dbReference type="CDD" id="cd06218">
    <property type="entry name" value="DHOD_e_trans"/>
    <property type="match status" value="1"/>
</dbReference>
<dbReference type="InterPro" id="IPR023455">
    <property type="entry name" value="Dihydroorotate_DHASE_ETsu"/>
</dbReference>
<dbReference type="InterPro" id="IPR039261">
    <property type="entry name" value="FNR_nucleotide-bd"/>
</dbReference>
<comment type="function">
    <text evidence="11">Responsible for channeling the electrons from the oxidation of dihydroorotate from the FMN redox center in the PyrD type B subunit to the ultimate electron acceptor NAD(+).</text>
</comment>
<dbReference type="Pfam" id="PF10418">
    <property type="entry name" value="DHODB_Fe-S_bind"/>
    <property type="match status" value="1"/>
</dbReference>
<evidence type="ECO:0000256" key="6">
    <source>
        <dbReference type="ARBA" id="ARBA00022827"/>
    </source>
</evidence>
<keyword evidence="5 11" id="KW-0479">Metal-binding</keyword>
<feature type="binding site" evidence="11 12">
    <location>
        <begin position="52"/>
        <end position="55"/>
    </location>
    <ligand>
        <name>FAD</name>
        <dbReference type="ChEBI" id="CHEBI:57692"/>
    </ligand>
</feature>
<evidence type="ECO:0000256" key="1">
    <source>
        <dbReference type="ARBA" id="ARBA00006422"/>
    </source>
</evidence>